<dbReference type="EMBL" id="KV919250">
    <property type="protein sequence ID" value="OSX70481.1"/>
    <property type="molecule type" value="Genomic_DNA"/>
</dbReference>
<name>A0A1X6NPF4_PORUM</name>
<keyword evidence="2" id="KW-1185">Reference proteome</keyword>
<organism evidence="1 2">
    <name type="scientific">Porphyra umbilicalis</name>
    <name type="common">Purple laver</name>
    <name type="synonym">Red alga</name>
    <dbReference type="NCBI Taxonomy" id="2786"/>
    <lineage>
        <taxon>Eukaryota</taxon>
        <taxon>Rhodophyta</taxon>
        <taxon>Bangiophyceae</taxon>
        <taxon>Bangiales</taxon>
        <taxon>Bangiaceae</taxon>
        <taxon>Porphyra</taxon>
    </lineage>
</organism>
<sequence length="67" mass="7070">MIRGSSCESDAATTGDPIPVVVGGGCGRQCWMTGRAVSLLNDPASLYHKKHIVTRAERQKGVSRGSI</sequence>
<gene>
    <name evidence="1" type="ORF">BU14_0742s0002</name>
</gene>
<proteinExistence type="predicted"/>
<accession>A0A1X6NPF4</accession>
<reference evidence="1 2" key="1">
    <citation type="submission" date="2017-03" db="EMBL/GenBank/DDBJ databases">
        <title>WGS assembly of Porphyra umbilicalis.</title>
        <authorList>
            <person name="Brawley S.H."/>
            <person name="Blouin N.A."/>
            <person name="Ficko-Blean E."/>
            <person name="Wheeler G.L."/>
            <person name="Lohr M."/>
            <person name="Goodson H.V."/>
            <person name="Jenkins J.W."/>
            <person name="Blaby-Haas C.E."/>
            <person name="Helliwell K.E."/>
            <person name="Chan C."/>
            <person name="Marriage T."/>
            <person name="Bhattacharya D."/>
            <person name="Klein A.S."/>
            <person name="Badis Y."/>
            <person name="Brodie J."/>
            <person name="Cao Y."/>
            <person name="Collen J."/>
            <person name="Dittami S.M."/>
            <person name="Gachon C.M."/>
            <person name="Green B.R."/>
            <person name="Karpowicz S."/>
            <person name="Kim J.W."/>
            <person name="Kudahl U."/>
            <person name="Lin S."/>
            <person name="Michel G."/>
            <person name="Mittag M."/>
            <person name="Olson B.J."/>
            <person name="Pangilinan J."/>
            <person name="Peng Y."/>
            <person name="Qiu H."/>
            <person name="Shu S."/>
            <person name="Singer J.T."/>
            <person name="Smith A.G."/>
            <person name="Sprecher B.N."/>
            <person name="Wagner V."/>
            <person name="Wang W."/>
            <person name="Wang Z.-Y."/>
            <person name="Yan J."/>
            <person name="Yarish C."/>
            <person name="Zoeuner-Riek S."/>
            <person name="Zhuang Y."/>
            <person name="Zou Y."/>
            <person name="Lindquist E.A."/>
            <person name="Grimwood J."/>
            <person name="Barry K."/>
            <person name="Rokhsar D.S."/>
            <person name="Schmutz J."/>
            <person name="Stiller J.W."/>
            <person name="Grossman A.R."/>
            <person name="Prochnik S.E."/>
        </authorList>
    </citation>
    <scope>NUCLEOTIDE SEQUENCE [LARGE SCALE GENOMIC DNA]</scope>
    <source>
        <strain evidence="1">4086291</strain>
    </source>
</reference>
<evidence type="ECO:0000313" key="2">
    <source>
        <dbReference type="Proteomes" id="UP000218209"/>
    </source>
</evidence>
<evidence type="ECO:0000313" key="1">
    <source>
        <dbReference type="EMBL" id="OSX70481.1"/>
    </source>
</evidence>
<dbReference type="AlphaFoldDB" id="A0A1X6NPF4"/>
<dbReference type="Proteomes" id="UP000218209">
    <property type="component" value="Unassembled WGS sequence"/>
</dbReference>
<protein>
    <submittedName>
        <fullName evidence="1">Uncharacterized protein</fullName>
    </submittedName>
</protein>